<keyword evidence="3" id="KW-1185">Reference proteome</keyword>
<dbReference type="RefSeq" id="WP_320184510.1">
    <property type="nucleotide sequence ID" value="NZ_CP138332.1"/>
</dbReference>
<keyword evidence="1" id="KW-0812">Transmembrane</keyword>
<evidence type="ECO:0000313" key="3">
    <source>
        <dbReference type="Proteomes" id="UP001597525"/>
    </source>
</evidence>
<sequence>MHNKKYTWKKGAFGSVTRIYDGAEQIGELRTESFKQRSDANVCAAKYRFETKGTFKSYTSIIDHQGLVVGDISYANWSGKVSLNIMGKLYTWKATTWLGTSHELEDANGNVLFASQNFGGNTIEGFVENDLLLLTAIFLKNRQAQYLAVIVIVVAVIVINSR</sequence>
<organism evidence="2 3">
    <name type="scientific">Sphingobacterium bambusae</name>
    <dbReference type="NCBI Taxonomy" id="662858"/>
    <lineage>
        <taxon>Bacteria</taxon>
        <taxon>Pseudomonadati</taxon>
        <taxon>Bacteroidota</taxon>
        <taxon>Sphingobacteriia</taxon>
        <taxon>Sphingobacteriales</taxon>
        <taxon>Sphingobacteriaceae</taxon>
        <taxon>Sphingobacterium</taxon>
    </lineage>
</organism>
<dbReference type="EMBL" id="JBHUPB010000011">
    <property type="protein sequence ID" value="MFD2969021.1"/>
    <property type="molecule type" value="Genomic_DNA"/>
</dbReference>
<dbReference type="Proteomes" id="UP001597525">
    <property type="component" value="Unassembled WGS sequence"/>
</dbReference>
<gene>
    <name evidence="2" type="ORF">ACFS7Y_16630</name>
</gene>
<accession>A0ABW6BHT4</accession>
<keyword evidence="1" id="KW-1133">Transmembrane helix</keyword>
<reference evidence="3" key="1">
    <citation type="journal article" date="2019" name="Int. J. Syst. Evol. Microbiol.">
        <title>The Global Catalogue of Microorganisms (GCM) 10K type strain sequencing project: providing services to taxonomists for standard genome sequencing and annotation.</title>
        <authorList>
            <consortium name="The Broad Institute Genomics Platform"/>
            <consortium name="The Broad Institute Genome Sequencing Center for Infectious Disease"/>
            <person name="Wu L."/>
            <person name="Ma J."/>
        </authorList>
    </citation>
    <scope>NUCLEOTIDE SEQUENCE [LARGE SCALE GENOMIC DNA]</scope>
    <source>
        <strain evidence="3">KCTC 22814</strain>
    </source>
</reference>
<proteinExistence type="predicted"/>
<name>A0ABW6BHT4_9SPHI</name>
<feature type="transmembrane region" description="Helical" evidence="1">
    <location>
        <begin position="144"/>
        <end position="161"/>
    </location>
</feature>
<evidence type="ECO:0000313" key="2">
    <source>
        <dbReference type="EMBL" id="MFD2969021.1"/>
    </source>
</evidence>
<evidence type="ECO:0000256" key="1">
    <source>
        <dbReference type="SAM" id="Phobius"/>
    </source>
</evidence>
<keyword evidence="1" id="KW-0472">Membrane</keyword>
<protein>
    <submittedName>
        <fullName evidence="2">Uncharacterized protein</fullName>
    </submittedName>
</protein>
<comment type="caution">
    <text evidence="2">The sequence shown here is derived from an EMBL/GenBank/DDBJ whole genome shotgun (WGS) entry which is preliminary data.</text>
</comment>